<evidence type="ECO:0000256" key="1">
    <source>
        <dbReference type="SAM" id="Coils"/>
    </source>
</evidence>
<dbReference type="EMBL" id="FNUL01000012">
    <property type="protein sequence ID" value="SEF90912.1"/>
    <property type="molecule type" value="Genomic_DNA"/>
</dbReference>
<protein>
    <submittedName>
        <fullName evidence="2">Uncharacterized protein</fullName>
    </submittedName>
</protein>
<organism evidence="2 3">
    <name type="scientific">Lachnospira multipara</name>
    <dbReference type="NCBI Taxonomy" id="28051"/>
    <lineage>
        <taxon>Bacteria</taxon>
        <taxon>Bacillati</taxon>
        <taxon>Bacillota</taxon>
        <taxon>Clostridia</taxon>
        <taxon>Lachnospirales</taxon>
        <taxon>Lachnospiraceae</taxon>
        <taxon>Lachnospira</taxon>
    </lineage>
</organism>
<evidence type="ECO:0000313" key="2">
    <source>
        <dbReference type="EMBL" id="SEF90912.1"/>
    </source>
</evidence>
<accession>A0A1H5VUF7</accession>
<evidence type="ECO:0000313" key="3">
    <source>
        <dbReference type="Proteomes" id="UP000236726"/>
    </source>
</evidence>
<dbReference type="Proteomes" id="UP000236726">
    <property type="component" value="Unassembled WGS sequence"/>
</dbReference>
<reference evidence="2 3" key="1">
    <citation type="submission" date="2016-10" db="EMBL/GenBank/DDBJ databases">
        <authorList>
            <person name="de Groot N.N."/>
        </authorList>
    </citation>
    <scope>NUCLEOTIDE SEQUENCE [LARGE SCALE GENOMIC DNA]</scope>
    <source>
        <strain evidence="2 3">D15d</strain>
    </source>
</reference>
<sequence length="219" mass="25556">MAVISCIVIDFLLVLLLICLCDNKSNDREAKNVTRQRTTEEIKNLKREVEKLKSFVPITVEDVEVGQRVSNANGSYICINDVIVNGKKKFFDWFDEKIVYIGIKNEVRIRDDLGSEIDDYAWKKYAWSVDRYFDKQKTETEMTQAEIEDSFFINAKRYFLQYAKRQSEPIFDVAKRELEHIENSTHSVCEDDDLKKFRTVSKRIQTGVLIEIMGENGGE</sequence>
<gene>
    <name evidence="2" type="ORF">SAMN05216537_112107</name>
</gene>
<keyword evidence="1" id="KW-0175">Coiled coil</keyword>
<proteinExistence type="predicted"/>
<keyword evidence="3" id="KW-1185">Reference proteome</keyword>
<feature type="coiled-coil region" evidence="1">
    <location>
        <begin position="28"/>
        <end position="55"/>
    </location>
</feature>
<name>A0A1H5VUF7_9FIRM</name>
<dbReference type="AlphaFoldDB" id="A0A1H5VUF7"/>
<dbReference type="RefSeq" id="WP_103953155.1">
    <property type="nucleotide sequence ID" value="NZ_FNUL01000012.1"/>
</dbReference>